<dbReference type="EMBL" id="JANPWB010000010">
    <property type="protein sequence ID" value="KAJ1140539.1"/>
    <property type="molecule type" value="Genomic_DNA"/>
</dbReference>
<evidence type="ECO:0000313" key="2">
    <source>
        <dbReference type="Proteomes" id="UP001066276"/>
    </source>
</evidence>
<comment type="caution">
    <text evidence="1">The sequence shown here is derived from an EMBL/GenBank/DDBJ whole genome shotgun (WGS) entry which is preliminary data.</text>
</comment>
<dbReference type="Proteomes" id="UP001066276">
    <property type="component" value="Chromosome 6"/>
</dbReference>
<protein>
    <submittedName>
        <fullName evidence="1">Uncharacterized protein</fullName>
    </submittedName>
</protein>
<accession>A0AAV7QN84</accession>
<sequence>MKKMLRSLKKRKTDRARSPLCYTIIRKVGFNVDGALYVDEISLFVARSAGGRREYAFLGRVSYRPLLCAAGGLPFATATSLFDVVPSQAYPSIDIAHRQMDVSSA</sequence>
<evidence type="ECO:0000313" key="1">
    <source>
        <dbReference type="EMBL" id="KAJ1140539.1"/>
    </source>
</evidence>
<gene>
    <name evidence="1" type="ORF">NDU88_006889</name>
</gene>
<organism evidence="1 2">
    <name type="scientific">Pleurodeles waltl</name>
    <name type="common">Iberian ribbed newt</name>
    <dbReference type="NCBI Taxonomy" id="8319"/>
    <lineage>
        <taxon>Eukaryota</taxon>
        <taxon>Metazoa</taxon>
        <taxon>Chordata</taxon>
        <taxon>Craniata</taxon>
        <taxon>Vertebrata</taxon>
        <taxon>Euteleostomi</taxon>
        <taxon>Amphibia</taxon>
        <taxon>Batrachia</taxon>
        <taxon>Caudata</taxon>
        <taxon>Salamandroidea</taxon>
        <taxon>Salamandridae</taxon>
        <taxon>Pleurodelinae</taxon>
        <taxon>Pleurodeles</taxon>
    </lineage>
</organism>
<reference evidence="1" key="1">
    <citation type="journal article" date="2022" name="bioRxiv">
        <title>Sequencing and chromosome-scale assembly of the giantPleurodeles waltlgenome.</title>
        <authorList>
            <person name="Brown T."/>
            <person name="Elewa A."/>
            <person name="Iarovenko S."/>
            <person name="Subramanian E."/>
            <person name="Araus A.J."/>
            <person name="Petzold A."/>
            <person name="Susuki M."/>
            <person name="Suzuki K.-i.T."/>
            <person name="Hayashi T."/>
            <person name="Toyoda A."/>
            <person name="Oliveira C."/>
            <person name="Osipova E."/>
            <person name="Leigh N.D."/>
            <person name="Simon A."/>
            <person name="Yun M.H."/>
        </authorList>
    </citation>
    <scope>NUCLEOTIDE SEQUENCE</scope>
    <source>
        <strain evidence="1">20211129_DDA</strain>
        <tissue evidence="1">Liver</tissue>
    </source>
</reference>
<dbReference type="AlphaFoldDB" id="A0AAV7QN84"/>
<keyword evidence="2" id="KW-1185">Reference proteome</keyword>
<proteinExistence type="predicted"/>
<name>A0AAV7QN84_PLEWA</name>